<evidence type="ECO:0000256" key="2">
    <source>
        <dbReference type="ARBA" id="ARBA00022475"/>
    </source>
</evidence>
<accession>A0AAW1HWJ4</accession>
<keyword evidence="9" id="KW-0807">Transducer</keyword>
<keyword evidence="2" id="KW-1003">Cell membrane</keyword>
<evidence type="ECO:0000256" key="1">
    <source>
        <dbReference type="ARBA" id="ARBA00004651"/>
    </source>
</evidence>
<keyword evidence="7 10" id="KW-0472">Membrane</keyword>
<organism evidence="11 12">
    <name type="scientific">Popillia japonica</name>
    <name type="common">Japanese beetle</name>
    <dbReference type="NCBI Taxonomy" id="7064"/>
    <lineage>
        <taxon>Eukaryota</taxon>
        <taxon>Metazoa</taxon>
        <taxon>Ecdysozoa</taxon>
        <taxon>Arthropoda</taxon>
        <taxon>Hexapoda</taxon>
        <taxon>Insecta</taxon>
        <taxon>Pterygota</taxon>
        <taxon>Neoptera</taxon>
        <taxon>Endopterygota</taxon>
        <taxon>Coleoptera</taxon>
        <taxon>Polyphaga</taxon>
        <taxon>Scarabaeiformia</taxon>
        <taxon>Scarabaeidae</taxon>
        <taxon>Rutelinae</taxon>
        <taxon>Popillia</taxon>
    </lineage>
</organism>
<evidence type="ECO:0000313" key="11">
    <source>
        <dbReference type="EMBL" id="KAK9681289.1"/>
    </source>
</evidence>
<evidence type="ECO:0000256" key="4">
    <source>
        <dbReference type="ARBA" id="ARBA00022692"/>
    </source>
</evidence>
<name>A0AAW1HWJ4_POPJA</name>
<evidence type="ECO:0000256" key="6">
    <source>
        <dbReference type="ARBA" id="ARBA00022989"/>
    </source>
</evidence>
<evidence type="ECO:0000313" key="12">
    <source>
        <dbReference type="Proteomes" id="UP001458880"/>
    </source>
</evidence>
<evidence type="ECO:0000256" key="7">
    <source>
        <dbReference type="ARBA" id="ARBA00023136"/>
    </source>
</evidence>
<dbReference type="EMBL" id="JASPKY010000828">
    <property type="protein sequence ID" value="KAK9681289.1"/>
    <property type="molecule type" value="Genomic_DNA"/>
</dbReference>
<dbReference type="AlphaFoldDB" id="A0AAW1HWJ4"/>
<evidence type="ECO:0000256" key="5">
    <source>
        <dbReference type="ARBA" id="ARBA00022725"/>
    </source>
</evidence>
<feature type="transmembrane region" description="Helical" evidence="10">
    <location>
        <begin position="84"/>
        <end position="106"/>
    </location>
</feature>
<keyword evidence="5" id="KW-0552">Olfaction</keyword>
<dbReference type="GO" id="GO:0004984">
    <property type="term" value="F:olfactory receptor activity"/>
    <property type="evidence" value="ECO:0007669"/>
    <property type="project" value="InterPro"/>
</dbReference>
<dbReference type="InterPro" id="IPR004117">
    <property type="entry name" value="7tm6_olfct_rcpt"/>
</dbReference>
<reference evidence="11 12" key="1">
    <citation type="journal article" date="2024" name="BMC Genomics">
        <title>De novo assembly and annotation of Popillia japonica's genome with initial clues to its potential as an invasive pest.</title>
        <authorList>
            <person name="Cucini C."/>
            <person name="Boschi S."/>
            <person name="Funari R."/>
            <person name="Cardaioli E."/>
            <person name="Iannotti N."/>
            <person name="Marturano G."/>
            <person name="Paoli F."/>
            <person name="Bruttini M."/>
            <person name="Carapelli A."/>
            <person name="Frati F."/>
            <person name="Nardi F."/>
        </authorList>
    </citation>
    <scope>NUCLEOTIDE SEQUENCE [LARGE SCALE GENOMIC DNA]</scope>
    <source>
        <strain evidence="11">DMR45628</strain>
    </source>
</reference>
<dbReference type="Proteomes" id="UP001458880">
    <property type="component" value="Unassembled WGS sequence"/>
</dbReference>
<evidence type="ECO:0000256" key="3">
    <source>
        <dbReference type="ARBA" id="ARBA00022606"/>
    </source>
</evidence>
<comment type="subcellular location">
    <subcellularLocation>
        <location evidence="1">Cell membrane</location>
        <topology evidence="1">Multi-pass membrane protein</topology>
    </subcellularLocation>
</comment>
<keyword evidence="8 11" id="KW-0675">Receptor</keyword>
<sequence>MTTADMIGLISYSSATFSQLVLYHWLGNEIMFKSTKIIESCYLSEWYQLSKTSQKSLMLLMERAKRPLVIELAKRPLVIELYSLIYISLDTLAVIIRWAYSLVALIKASYN</sequence>
<keyword evidence="3" id="KW-0716">Sensory transduction</keyword>
<dbReference type="GO" id="GO:0007165">
    <property type="term" value="P:signal transduction"/>
    <property type="evidence" value="ECO:0007669"/>
    <property type="project" value="UniProtKB-KW"/>
</dbReference>
<dbReference type="GO" id="GO:0005886">
    <property type="term" value="C:plasma membrane"/>
    <property type="evidence" value="ECO:0007669"/>
    <property type="project" value="UniProtKB-SubCell"/>
</dbReference>
<evidence type="ECO:0000256" key="8">
    <source>
        <dbReference type="ARBA" id="ARBA00023170"/>
    </source>
</evidence>
<comment type="caution">
    <text evidence="11">The sequence shown here is derived from an EMBL/GenBank/DDBJ whole genome shotgun (WGS) entry which is preliminary data.</text>
</comment>
<keyword evidence="6 10" id="KW-1133">Transmembrane helix</keyword>
<feature type="transmembrane region" description="Helical" evidence="10">
    <location>
        <begin position="6"/>
        <end position="26"/>
    </location>
</feature>
<gene>
    <name evidence="11" type="ORF">QE152_g38422</name>
</gene>
<dbReference type="PANTHER" id="PTHR21137">
    <property type="entry name" value="ODORANT RECEPTOR"/>
    <property type="match status" value="1"/>
</dbReference>
<dbReference type="Pfam" id="PF02949">
    <property type="entry name" value="7tm_6"/>
    <property type="match status" value="1"/>
</dbReference>
<dbReference type="PANTHER" id="PTHR21137:SF35">
    <property type="entry name" value="ODORANT RECEPTOR 19A-RELATED"/>
    <property type="match status" value="1"/>
</dbReference>
<keyword evidence="4 10" id="KW-0812">Transmembrane</keyword>
<protein>
    <submittedName>
        <fullName evidence="11">7tm Odorant receptor</fullName>
    </submittedName>
</protein>
<dbReference type="GO" id="GO:0005549">
    <property type="term" value="F:odorant binding"/>
    <property type="evidence" value="ECO:0007669"/>
    <property type="project" value="InterPro"/>
</dbReference>
<keyword evidence="12" id="KW-1185">Reference proteome</keyword>
<proteinExistence type="predicted"/>
<evidence type="ECO:0000256" key="10">
    <source>
        <dbReference type="SAM" id="Phobius"/>
    </source>
</evidence>
<evidence type="ECO:0000256" key="9">
    <source>
        <dbReference type="ARBA" id="ARBA00023224"/>
    </source>
</evidence>